<organism>
    <name type="scientific">Serpula lacrymans var. lacrymans (strain S7.9)</name>
    <name type="common">Dry rot fungus</name>
    <dbReference type="NCBI Taxonomy" id="578457"/>
    <lineage>
        <taxon>Eukaryota</taxon>
        <taxon>Fungi</taxon>
        <taxon>Dikarya</taxon>
        <taxon>Basidiomycota</taxon>
        <taxon>Agaricomycotina</taxon>
        <taxon>Agaricomycetes</taxon>
        <taxon>Agaricomycetidae</taxon>
        <taxon>Boletales</taxon>
        <taxon>Coniophorineae</taxon>
        <taxon>Serpulaceae</taxon>
        <taxon>Serpula</taxon>
    </lineage>
</organism>
<dbReference type="EC" id="3.5.1.122" evidence="3 8"/>
<dbReference type="GO" id="GO:0008418">
    <property type="term" value="F:protein-N-terminal asparagine amidohydrolase activity"/>
    <property type="evidence" value="ECO:0007669"/>
    <property type="project" value="UniProtKB-UniRule"/>
</dbReference>
<proteinExistence type="inferred from homology"/>
<accession>F8P6B6</accession>
<dbReference type="RefSeq" id="XP_007321940.1">
    <property type="nucleotide sequence ID" value="XM_007321878.1"/>
</dbReference>
<dbReference type="GO" id="GO:0005829">
    <property type="term" value="C:cytosol"/>
    <property type="evidence" value="ECO:0007669"/>
    <property type="project" value="TreeGrafter"/>
</dbReference>
<comment type="similarity">
    <text evidence="1 8">Belongs to the NTAQ1 family.</text>
</comment>
<feature type="domain" description="Protein N-terminal glutamine amidohydrolase alpha beta roll" evidence="9">
    <location>
        <begin position="12"/>
        <end position="195"/>
    </location>
</feature>
<evidence type="ECO:0000256" key="5">
    <source>
        <dbReference type="ARBA" id="ARBA00022801"/>
    </source>
</evidence>
<evidence type="ECO:0000259" key="9">
    <source>
        <dbReference type="Pfam" id="PF09764"/>
    </source>
</evidence>
<dbReference type="GO" id="GO:0070773">
    <property type="term" value="F:protein-N-terminal glutamine amidohydrolase activity"/>
    <property type="evidence" value="ECO:0007669"/>
    <property type="project" value="UniProtKB-UniRule"/>
</dbReference>
<comment type="catalytic activity">
    <reaction evidence="7 8">
        <text>N-terminal L-glutaminyl-[protein] + H2O = N-terminal L-glutamyl-[protein] + NH4(+)</text>
        <dbReference type="Rhea" id="RHEA:50680"/>
        <dbReference type="Rhea" id="RHEA-COMP:12668"/>
        <dbReference type="Rhea" id="RHEA-COMP:12777"/>
        <dbReference type="ChEBI" id="CHEBI:15377"/>
        <dbReference type="ChEBI" id="CHEBI:28938"/>
        <dbReference type="ChEBI" id="CHEBI:64721"/>
        <dbReference type="ChEBI" id="CHEBI:64722"/>
        <dbReference type="EC" id="3.5.1.122"/>
    </reaction>
</comment>
<dbReference type="OrthoDB" id="191192at2759"/>
<dbReference type="AlphaFoldDB" id="F8P6B6"/>
<dbReference type="KEGG" id="sla:SERLADRAFT_475521"/>
<dbReference type="GeneID" id="18820652"/>
<evidence type="ECO:0000256" key="4">
    <source>
        <dbReference type="ARBA" id="ARBA00021247"/>
    </source>
</evidence>
<sequence length="197" mass="22488">MTPIDIPVDHTYTSCYCEENIYLLAKYFLDQPSVKRRWDIFAIFISNATKMVALWNQRKAAFADVAVVWDYHVILAMRPRSPFVSSAGDPAAQTWVYDYDTRLGIPCQWRDYVQGTFLDTPDVPVLYQSLFRVIPGEEFLDHFASDRSHMLSVHPGAEPCYFAEPPVYLPLRGSKATERGVTNNLMSAFVSMARSTD</sequence>
<evidence type="ECO:0000313" key="10">
    <source>
        <dbReference type="EMBL" id="EGO20983.1"/>
    </source>
</evidence>
<dbReference type="HOGENOM" id="CLU_091083_0_0_1"/>
<reference evidence="10" key="1">
    <citation type="submission" date="2011-04" db="EMBL/GenBank/DDBJ databases">
        <title>Evolution of plant cell wall degrading machinery underlies the functional diversity of forest fungi.</title>
        <authorList>
            <consortium name="US DOE Joint Genome Institute (JGI-PGF)"/>
            <person name="Eastwood D.C."/>
            <person name="Floudas D."/>
            <person name="Binder M."/>
            <person name="Majcherczyk A."/>
            <person name="Schneider P."/>
            <person name="Aerts A."/>
            <person name="Asiegbu F.O."/>
            <person name="Baker S.E."/>
            <person name="Barry K."/>
            <person name="Bendiksby M."/>
            <person name="Blumentritt M."/>
            <person name="Coutinho P.M."/>
            <person name="Cullen D."/>
            <person name="Cullen D."/>
            <person name="Gathman A."/>
            <person name="Goodell B."/>
            <person name="Henrissat B."/>
            <person name="Ihrmark K."/>
            <person name="Kauserud H."/>
            <person name="Kohler A."/>
            <person name="LaButti K."/>
            <person name="Lapidus A."/>
            <person name="Lavin J.L."/>
            <person name="Lee Y.-H."/>
            <person name="Lindquist E."/>
            <person name="Lilly W."/>
            <person name="Lucas S."/>
            <person name="Morin E."/>
            <person name="Murat C."/>
            <person name="Oguiza J.A."/>
            <person name="Park J."/>
            <person name="Pisabarro A.G."/>
            <person name="Riley R."/>
            <person name="Rosling A."/>
            <person name="Salamov A."/>
            <person name="Schmidt O."/>
            <person name="Schmutz J."/>
            <person name="Skrede I."/>
            <person name="Stenlid J."/>
            <person name="Wiebenga A."/>
            <person name="Xie X."/>
            <person name="Kues U."/>
            <person name="Hibbett D.S."/>
            <person name="Hoffmeister D."/>
            <person name="Hogberg N."/>
            <person name="Martin F."/>
            <person name="Grigoriev I.V."/>
            <person name="Watkinson S.C."/>
        </authorList>
    </citation>
    <scope>NUCLEOTIDE SEQUENCE</scope>
    <source>
        <strain evidence="10">S7.9</strain>
    </source>
</reference>
<evidence type="ECO:0000256" key="3">
    <source>
        <dbReference type="ARBA" id="ARBA00012718"/>
    </source>
</evidence>
<evidence type="ECO:0000256" key="2">
    <source>
        <dbReference type="ARBA" id="ARBA00011245"/>
    </source>
</evidence>
<dbReference type="GO" id="GO:0005634">
    <property type="term" value="C:nucleus"/>
    <property type="evidence" value="ECO:0007669"/>
    <property type="project" value="TreeGrafter"/>
</dbReference>
<comment type="function">
    <text evidence="8">Mediates the side-chain deamidation of N-terminal glutamine residues to glutamate, an important step in N-end rule pathway of protein degradation. Conversion of the resulting N-terminal glutamine to glutamate renders the protein susceptible to arginylation, polyubiquitination and degradation as specified by the N-end rule. Does not act on substrates with internal or C-terminal glutamine and does not act on non-glutamine residues in any position.</text>
</comment>
<name>F8P6B6_SERL9</name>
<dbReference type="PANTHER" id="PTHR13035:SF0">
    <property type="entry name" value="PROTEIN N-TERMINAL GLUTAMINE AMIDOHYDROLASE"/>
    <property type="match status" value="1"/>
</dbReference>
<dbReference type="Pfam" id="PF09764">
    <property type="entry name" value="Nt_Gln_amidase"/>
    <property type="match status" value="1"/>
</dbReference>
<evidence type="ECO:0000256" key="6">
    <source>
        <dbReference type="ARBA" id="ARBA00029677"/>
    </source>
</evidence>
<evidence type="ECO:0000256" key="8">
    <source>
        <dbReference type="RuleBase" id="RU367082"/>
    </source>
</evidence>
<dbReference type="InterPro" id="IPR039733">
    <property type="entry name" value="NTAQ1"/>
</dbReference>
<comment type="subunit">
    <text evidence="2 8">Monomer.</text>
</comment>
<gene>
    <name evidence="10" type="ORF">SERLADRAFT_475521</name>
</gene>
<dbReference type="InterPro" id="IPR023128">
    <property type="entry name" value="Prot_N_Gln_amidohydro_ab_roll"/>
</dbReference>
<dbReference type="PANTHER" id="PTHR13035">
    <property type="entry name" value="PROTEIN N-TERMINAL GLUTAMINE AMIDOHYDROLASE"/>
    <property type="match status" value="1"/>
</dbReference>
<evidence type="ECO:0000256" key="7">
    <source>
        <dbReference type="ARBA" id="ARBA00048768"/>
    </source>
</evidence>
<feature type="non-terminal residue" evidence="10">
    <location>
        <position position="197"/>
    </location>
</feature>
<keyword evidence="5 8" id="KW-0378">Hydrolase</keyword>
<dbReference type="InterPro" id="IPR037132">
    <property type="entry name" value="N_Gln_amidohydro_ab_roll_sf"/>
</dbReference>
<evidence type="ECO:0000256" key="1">
    <source>
        <dbReference type="ARBA" id="ARBA00008985"/>
    </source>
</evidence>
<dbReference type="Proteomes" id="UP000008064">
    <property type="component" value="Unassembled WGS sequence"/>
</dbReference>
<protein>
    <recommendedName>
        <fullName evidence="4 8">Protein N-terminal glutamine amidohydrolase</fullName>
        <ecNumber evidence="3 8">3.5.1.122</ecNumber>
    </recommendedName>
    <alternativeName>
        <fullName evidence="6 8">Protein NH2-terminal glutamine deamidase</fullName>
    </alternativeName>
</protein>
<dbReference type="EMBL" id="GL945439">
    <property type="protein sequence ID" value="EGO20983.1"/>
    <property type="molecule type" value="Genomic_DNA"/>
</dbReference>
<dbReference type="Gene3D" id="3.10.620.10">
    <property type="entry name" value="Protein N-terminal glutamine amidohydrolase, alpha beta roll"/>
    <property type="match status" value="1"/>
</dbReference>